<organism evidence="1 2">
    <name type="scientific">Pleurotus eryngii</name>
    <name type="common">Boletus of the steppes</name>
    <dbReference type="NCBI Taxonomy" id="5323"/>
    <lineage>
        <taxon>Eukaryota</taxon>
        <taxon>Fungi</taxon>
        <taxon>Dikarya</taxon>
        <taxon>Basidiomycota</taxon>
        <taxon>Agaricomycotina</taxon>
        <taxon>Agaricomycetes</taxon>
        <taxon>Agaricomycetidae</taxon>
        <taxon>Agaricales</taxon>
        <taxon>Pleurotineae</taxon>
        <taxon>Pleurotaceae</taxon>
        <taxon>Pleurotus</taxon>
    </lineage>
</organism>
<dbReference type="Pfam" id="PF18758">
    <property type="entry name" value="KDZ"/>
    <property type="match status" value="1"/>
</dbReference>
<proteinExistence type="predicted"/>
<dbReference type="Proteomes" id="UP000807025">
    <property type="component" value="Unassembled WGS sequence"/>
</dbReference>
<accession>A0A9P6D9E0</accession>
<comment type="caution">
    <text evidence="1">The sequence shown here is derived from an EMBL/GenBank/DDBJ whole genome shotgun (WGS) entry which is preliminary data.</text>
</comment>
<name>A0A9P6D9E0_PLEER</name>
<gene>
    <name evidence="1" type="ORF">BDN71DRAFT_1512944</name>
</gene>
<dbReference type="OrthoDB" id="2804062at2759"/>
<dbReference type="EMBL" id="MU154707">
    <property type="protein sequence ID" value="KAF9488589.1"/>
    <property type="molecule type" value="Genomic_DNA"/>
</dbReference>
<dbReference type="AlphaFoldDB" id="A0A9P6D9E0"/>
<evidence type="ECO:0000313" key="1">
    <source>
        <dbReference type="EMBL" id="KAF9488589.1"/>
    </source>
</evidence>
<evidence type="ECO:0000313" key="2">
    <source>
        <dbReference type="Proteomes" id="UP000807025"/>
    </source>
</evidence>
<keyword evidence="2" id="KW-1185">Reference proteome</keyword>
<dbReference type="InterPro" id="IPR040521">
    <property type="entry name" value="KDZ"/>
</dbReference>
<sequence length="477" mass="54665">MKNLPASLQLLEDATKRFSFVVPKFHLYGHGTDCQLRYSVNLLPGCTQSDLEDPECWWAHIIPVSMSTKLMSPWSRCETIDDHACRWNWRKITQFGTSLSKGLDEAVRMKAQHSALHSKFTESFPLDVIHVWEREVSEWEKDPSKPNPFSDNLRYDNMAKVRLELAKEEVAEAKLDTVASGPLSFLRLLSAAISASSQTTHQKAELQEQRNTLLHRILAWHELQANHMPFVAANLLSDVQLSSEKPETLTLFLPSQVSASYSTIQLLREKEARLRTSQAYNALSEMRRLLRITMGMWEFKFTNIGFSQHGNTRAQTTIDHFCQKVTQASNRYRAVRSALISLDPNSPSLLSLKALEQADIWCPQHEDKEPCPGESRREISWIWWSEASGAEGVSHLFEDMQPISNEDINDCLKAEWCRSWARTAHWAEEQDLVLKEMCHVLSYLDWQAQWWRGQSHLHAATVSTELLDGLSAYTAKL</sequence>
<reference evidence="1" key="1">
    <citation type="submission" date="2020-11" db="EMBL/GenBank/DDBJ databases">
        <authorList>
            <consortium name="DOE Joint Genome Institute"/>
            <person name="Ahrendt S."/>
            <person name="Riley R."/>
            <person name="Andreopoulos W."/>
            <person name="Labutti K."/>
            <person name="Pangilinan J."/>
            <person name="Ruiz-Duenas F.J."/>
            <person name="Barrasa J.M."/>
            <person name="Sanchez-Garcia M."/>
            <person name="Camarero S."/>
            <person name="Miyauchi S."/>
            <person name="Serrano A."/>
            <person name="Linde D."/>
            <person name="Babiker R."/>
            <person name="Drula E."/>
            <person name="Ayuso-Fernandez I."/>
            <person name="Pacheco R."/>
            <person name="Padilla G."/>
            <person name="Ferreira P."/>
            <person name="Barriuso J."/>
            <person name="Kellner H."/>
            <person name="Castanera R."/>
            <person name="Alfaro M."/>
            <person name="Ramirez L."/>
            <person name="Pisabarro A.G."/>
            <person name="Kuo A."/>
            <person name="Tritt A."/>
            <person name="Lipzen A."/>
            <person name="He G."/>
            <person name="Yan M."/>
            <person name="Ng V."/>
            <person name="Cullen D."/>
            <person name="Martin F."/>
            <person name="Rosso M.-N."/>
            <person name="Henrissat B."/>
            <person name="Hibbett D."/>
            <person name="Martinez A.T."/>
            <person name="Grigoriev I.V."/>
        </authorList>
    </citation>
    <scope>NUCLEOTIDE SEQUENCE</scope>
    <source>
        <strain evidence="1">ATCC 90797</strain>
    </source>
</reference>
<protein>
    <submittedName>
        <fullName evidence="1">Uncharacterized protein</fullName>
    </submittedName>
</protein>